<dbReference type="SUPFAM" id="SSF55729">
    <property type="entry name" value="Acyl-CoA N-acyltransferases (Nat)"/>
    <property type="match status" value="1"/>
</dbReference>
<reference evidence="5" key="2">
    <citation type="submission" date="2025-08" db="UniProtKB">
        <authorList>
            <consortium name="Ensembl"/>
        </authorList>
    </citation>
    <scope>IDENTIFICATION</scope>
    <source>
        <strain evidence="5">broiler</strain>
    </source>
</reference>
<dbReference type="FunFam" id="3.40.630.30:FF:000030">
    <property type="entry name" value="NATD1 isoform 1"/>
    <property type="match status" value="1"/>
</dbReference>
<dbReference type="InterPro" id="IPR031165">
    <property type="entry name" value="GNAT_YJDJ"/>
</dbReference>
<dbReference type="InterPro" id="IPR016181">
    <property type="entry name" value="Acyl_CoA_acyltransferase"/>
</dbReference>
<protein>
    <recommendedName>
        <fullName evidence="2">Protein NATD1</fullName>
    </recommendedName>
    <alternativeName>
        <fullName evidence="3">N-acetyltransferase domain-containing protein 1</fullName>
    </alternativeName>
</protein>
<feature type="domain" description="N-acetyltransferase" evidence="4">
    <location>
        <begin position="127"/>
        <end position="217"/>
    </location>
</feature>
<reference evidence="5" key="3">
    <citation type="submission" date="2025-09" db="UniProtKB">
        <authorList>
            <consortium name="Ensembl"/>
        </authorList>
    </citation>
    <scope>IDENTIFICATION</scope>
    <source>
        <strain evidence="5">broiler</strain>
    </source>
</reference>
<comment type="similarity">
    <text evidence="1">Belongs to the NATD1 family.</text>
</comment>
<evidence type="ECO:0000259" key="4">
    <source>
        <dbReference type="PROSITE" id="PS51729"/>
    </source>
</evidence>
<dbReference type="InterPro" id="IPR045057">
    <property type="entry name" value="Gcn5-rel_NAT"/>
</dbReference>
<dbReference type="Ensembl" id="ENSGALT00010052355.1">
    <property type="protein sequence ID" value="ENSGALP00010031283.1"/>
    <property type="gene ID" value="ENSGALG00010021573.1"/>
</dbReference>
<dbReference type="Pfam" id="PF14542">
    <property type="entry name" value="Acetyltransf_CG"/>
    <property type="match status" value="1"/>
</dbReference>
<evidence type="ECO:0000313" key="6">
    <source>
        <dbReference type="Proteomes" id="UP000000539"/>
    </source>
</evidence>
<sequence>MANAAPLLESITERFHGKSRAGCAVLCCAALCWDKRDEVVLCTETAPCFPSATVTRAPQQETAAELSPPPMLLQSGAVGDSCAISTQCCMRCFLSVGTCQALCRAACVPGDSSLGLLLCHPAPRTPSQRTALQSPLFPCQGCHDRAVLLYEYVGKRIVDLQHTEVPDAYRGRGIAKHLAKAALDFVVEEDLKAHLTCWYIQKYVKENPLPQYLEHLQP</sequence>
<dbReference type="AlphaFoldDB" id="A0A8V0ZDC4"/>
<keyword evidence="6" id="KW-1185">Reference proteome</keyword>
<dbReference type="PANTHER" id="PTHR31435:SF9">
    <property type="entry name" value="PROTEIN NATD1"/>
    <property type="match status" value="1"/>
</dbReference>
<dbReference type="Gene3D" id="3.40.630.30">
    <property type="match status" value="1"/>
</dbReference>
<proteinExistence type="inferred from homology"/>
<evidence type="ECO:0000256" key="3">
    <source>
        <dbReference type="ARBA" id="ARBA00031876"/>
    </source>
</evidence>
<name>A0A8V0ZDC4_CHICK</name>
<evidence type="ECO:0000256" key="1">
    <source>
        <dbReference type="ARBA" id="ARBA00006233"/>
    </source>
</evidence>
<reference evidence="5" key="1">
    <citation type="submission" date="2020-11" db="EMBL/GenBank/DDBJ databases">
        <title>Gallus gallus (Chicken) genome, bGalGal1, GRCg7b, maternal haplotype autosomes + Z &amp; W.</title>
        <authorList>
            <person name="Warren W."/>
            <person name="Formenti G."/>
            <person name="Fedrigo O."/>
            <person name="Haase B."/>
            <person name="Mountcastle J."/>
            <person name="Balacco J."/>
            <person name="Tracey A."/>
            <person name="Schneider V."/>
            <person name="Okimoto R."/>
            <person name="Cheng H."/>
            <person name="Hawken R."/>
            <person name="Howe K."/>
            <person name="Jarvis E.D."/>
        </authorList>
    </citation>
    <scope>NUCLEOTIDE SEQUENCE [LARGE SCALE GENOMIC DNA]</scope>
    <source>
        <strain evidence="5">Broiler</strain>
    </source>
</reference>
<accession>A0A8V0ZDC4</accession>
<evidence type="ECO:0000256" key="2">
    <source>
        <dbReference type="ARBA" id="ARBA00020243"/>
    </source>
</evidence>
<gene>
    <name evidence="5" type="primary">NATD1</name>
</gene>
<organism evidence="5 6">
    <name type="scientific">Gallus gallus</name>
    <name type="common">Chicken</name>
    <dbReference type="NCBI Taxonomy" id="9031"/>
    <lineage>
        <taxon>Eukaryota</taxon>
        <taxon>Metazoa</taxon>
        <taxon>Chordata</taxon>
        <taxon>Craniata</taxon>
        <taxon>Vertebrata</taxon>
        <taxon>Euteleostomi</taxon>
        <taxon>Archelosauria</taxon>
        <taxon>Archosauria</taxon>
        <taxon>Dinosauria</taxon>
        <taxon>Saurischia</taxon>
        <taxon>Theropoda</taxon>
        <taxon>Coelurosauria</taxon>
        <taxon>Aves</taxon>
        <taxon>Neognathae</taxon>
        <taxon>Galloanserae</taxon>
        <taxon>Galliformes</taxon>
        <taxon>Phasianidae</taxon>
        <taxon>Phasianinae</taxon>
        <taxon>Gallus</taxon>
    </lineage>
</organism>
<evidence type="ECO:0000313" key="5">
    <source>
        <dbReference type="Ensembl" id="ENSGALP00010031283.1"/>
    </source>
</evidence>
<dbReference type="Proteomes" id="UP000000539">
    <property type="component" value="Chromosome 14"/>
</dbReference>
<dbReference type="PROSITE" id="PS51729">
    <property type="entry name" value="GNAT_YJDJ"/>
    <property type="match status" value="1"/>
</dbReference>
<dbReference type="PANTHER" id="PTHR31435">
    <property type="entry name" value="PROTEIN NATD1"/>
    <property type="match status" value="1"/>
</dbReference>
<dbReference type="GeneTree" id="ENSGT00390000014840"/>
<dbReference type="OrthoDB" id="74247at2759"/>